<dbReference type="Pfam" id="PF14478">
    <property type="entry name" value="DUF4430"/>
    <property type="match status" value="1"/>
</dbReference>
<dbReference type="SUPFAM" id="SSF49373">
    <property type="entry name" value="Invasin/intimin cell-adhesion fragments"/>
    <property type="match status" value="1"/>
</dbReference>
<dbReference type="InterPro" id="IPR027954">
    <property type="entry name" value="Transcobalamin-like_C"/>
</dbReference>
<dbReference type="InterPro" id="IPR008964">
    <property type="entry name" value="Invasin/intimin_cell_adhesion"/>
</dbReference>
<dbReference type="InterPro" id="IPR001119">
    <property type="entry name" value="SLH_dom"/>
</dbReference>
<feature type="domain" description="SLH" evidence="3">
    <location>
        <begin position="1239"/>
        <end position="1298"/>
    </location>
</feature>
<evidence type="ECO:0000313" key="4">
    <source>
        <dbReference type="EMBL" id="WHY50122.1"/>
    </source>
</evidence>
<dbReference type="PANTHER" id="PTHR43308:SF5">
    <property type="entry name" value="S-LAYER PROTEIN _ PEPTIDOGLYCAN ENDO-BETA-N-ACETYLGLUCOSAMINIDASE"/>
    <property type="match status" value="1"/>
</dbReference>
<proteinExistence type="predicted"/>
<sequence length="1298" mass="142521">MTIWKKQLHIAVIFILIVSLFSPVTAIKAQHFEGDLLDPTPNINDIEPDDSEEQDNATESKNEIDVEDLTEQEKAPHTDEEAELDDLIPLEDAAELAPLVENAPVAISDIQLNTEEPLLLLVGETFQLTATNATTDDSATVTWSSSNSGIATVDTNGSVIAQAIGETVITAQLDGGSKTVIVYVISPEAREAIDFIIALPTIERADEATYQLLQQARVLDSKVKAPARTLLISDNKLPYFFQLLEKEIAYFRYYMQDPSNALPAPEDINFLSDELDKKLDAVRERYNSLIKTSGYRDLKKITDPADILVFNQELAAKQVKYVFLVIDALPKIEDLTIDSAIKEQLDHARKKYAAIPTAEQKKVANKEDLFAKEVRYVELLIDAIDINSPLAEEQLKTAKDALKKLANPNNIPGASKGVSNYNDLLEKEKMINAEDDIKQVIEKINALPTVEALTWADHLKVLEAQQAYDKLLPAHQSRVTNYTQLEALQKRLVELQPTTVEIYNAVANYLTSGSYEPIYGSEWTILTLARGDHTAKYATYYDKYYRNLVNHVKATNGEIGTQATDWARVIIALTAIGKDPRDVAGYNLVEKLSDLSFATSPGVNSSIFSLIALDTWGFELPKTATTTRDKLIQSILSKEIKNGGGFAWSGTDPDPDMIGMVLQALAPYQSNPQVKAVTDRSIAQLVAIQTAKGGYISTAGSPEAAESAAQVITALASLGIDANKDKRFDKVIANIMTFSSGDGGFKHVQSQSKADGMATVQVGYTLAAYNRLLSGQTPLYNMSDTKNKPTKPGGEDGSDDDEPSSPGNNGNQPSVPAEKEEIGYTTFSIQISSSEVPLKTTTTKLFTGETVFDVLQRVAAENGVALSYRQTEYGTYIDGIAGVYEFDRGPLSGWMYRVNGVFPSFSAANYTLSPNDTVEWIYTLDLGKDIGGYVEDVEKTPEKGKDILDEKNKEEEKEKTDKEENKDNKVIEENEVNSKNDKAEIALTLDDIQKHLKNQSKTIVVQDEKGNQIDISISALSDIELAKNEKIIASMTTHAEGNQFTVSFAIEATNGRLKPLSIKQDYLKVTLAAFEVKSNTVVLQLVGGEYKPVPHKIVNGKIVLFLKGSGTFIVTERTVTFNDIAHLANKEEIEFLASRSVIQGTTPETFEPNKPITRAQFAVLISRALGLQATGENPFSDTDGKWYATDIQALYEAGITKGTTASTFNPEAPITRQQGAAFMARILEYLNADVKAKGEVHYNDSSKISAEYLPYIKLLNSLDIMTGKPDGSFDPGASLTRGQTAKILKRTLNIADIM</sequence>
<dbReference type="PANTHER" id="PTHR43308">
    <property type="entry name" value="OUTER MEMBRANE PROTEIN ALPHA-RELATED"/>
    <property type="match status" value="1"/>
</dbReference>
<evidence type="ECO:0000256" key="1">
    <source>
        <dbReference type="ARBA" id="ARBA00022729"/>
    </source>
</evidence>
<evidence type="ECO:0000313" key="5">
    <source>
        <dbReference type="Proteomes" id="UP001178322"/>
    </source>
</evidence>
<dbReference type="InterPro" id="IPR051465">
    <property type="entry name" value="Cell_Envelope_Struct_Comp"/>
</dbReference>
<evidence type="ECO:0000259" key="3">
    <source>
        <dbReference type="PROSITE" id="PS51272"/>
    </source>
</evidence>
<feature type="domain" description="SLH" evidence="3">
    <location>
        <begin position="1174"/>
        <end position="1237"/>
    </location>
</feature>
<feature type="region of interest" description="Disordered" evidence="2">
    <location>
        <begin position="37"/>
        <end position="81"/>
    </location>
</feature>
<dbReference type="PROSITE" id="PS51272">
    <property type="entry name" value="SLH"/>
    <property type="match status" value="3"/>
</dbReference>
<dbReference type="Gene3D" id="2.170.130.30">
    <property type="match status" value="1"/>
</dbReference>
<dbReference type="CDD" id="cd00688">
    <property type="entry name" value="ISOPREN_C2_like"/>
    <property type="match status" value="1"/>
</dbReference>
<dbReference type="InterPro" id="IPR008930">
    <property type="entry name" value="Terpenoid_cyclase/PrenylTrfase"/>
</dbReference>
<dbReference type="EMBL" id="CP126101">
    <property type="protein sequence ID" value="WHY50122.1"/>
    <property type="molecule type" value="Genomic_DNA"/>
</dbReference>
<feature type="region of interest" description="Disordered" evidence="2">
    <location>
        <begin position="778"/>
        <end position="817"/>
    </location>
</feature>
<dbReference type="SMART" id="SM00635">
    <property type="entry name" value="BID_2"/>
    <property type="match status" value="1"/>
</dbReference>
<accession>A0AAX3WUQ7</accession>
<name>A0AAX3WUQ7_9BACI</name>
<gene>
    <name evidence="4" type="ORF">QNH24_17555</name>
</gene>
<evidence type="ECO:0000256" key="2">
    <source>
        <dbReference type="SAM" id="MobiDB-lite"/>
    </source>
</evidence>
<dbReference type="Pfam" id="PF00395">
    <property type="entry name" value="SLH"/>
    <property type="match status" value="3"/>
</dbReference>
<dbReference type="Proteomes" id="UP001178322">
    <property type="component" value="Chromosome"/>
</dbReference>
<dbReference type="Gene3D" id="1.50.10.20">
    <property type="match status" value="1"/>
</dbReference>
<feature type="compositionally biased region" description="Acidic residues" evidence="2">
    <location>
        <begin position="46"/>
        <end position="56"/>
    </location>
</feature>
<keyword evidence="1" id="KW-0732">Signal</keyword>
<reference evidence="4" key="1">
    <citation type="submission" date="2023-05" db="EMBL/GenBank/DDBJ databases">
        <title>Comparative genomics of Bacillaceae isolates and their secondary metabolite potential.</title>
        <authorList>
            <person name="Song L."/>
            <person name="Nielsen L.J."/>
            <person name="Mohite O."/>
            <person name="Xu X."/>
            <person name="Weber T."/>
            <person name="Kovacs A.T."/>
        </authorList>
    </citation>
    <scope>NUCLEOTIDE SEQUENCE</scope>
    <source>
        <strain evidence="4">LY1</strain>
    </source>
</reference>
<feature type="region of interest" description="Disordered" evidence="2">
    <location>
        <begin position="944"/>
        <end position="973"/>
    </location>
</feature>
<dbReference type="Pfam" id="PF02368">
    <property type="entry name" value="Big_2"/>
    <property type="match status" value="1"/>
</dbReference>
<dbReference type="Gene3D" id="2.60.40.1080">
    <property type="match status" value="1"/>
</dbReference>
<protein>
    <submittedName>
        <fullName evidence="4">S-layer homology domain-containing protein</fullName>
    </submittedName>
</protein>
<dbReference type="RefSeq" id="WP_283868818.1">
    <property type="nucleotide sequence ID" value="NZ_CP126101.1"/>
</dbReference>
<organism evidence="4 5">
    <name type="scientific">Lysinibacillus pakistanensis</name>
    <dbReference type="NCBI Taxonomy" id="759811"/>
    <lineage>
        <taxon>Bacteria</taxon>
        <taxon>Bacillati</taxon>
        <taxon>Bacillota</taxon>
        <taxon>Bacilli</taxon>
        <taxon>Bacillales</taxon>
        <taxon>Bacillaceae</taxon>
        <taxon>Lysinibacillus</taxon>
    </lineage>
</organism>
<feature type="domain" description="SLH" evidence="3">
    <location>
        <begin position="1116"/>
        <end position="1173"/>
    </location>
</feature>
<dbReference type="SUPFAM" id="SSF48239">
    <property type="entry name" value="Terpenoid cyclases/Protein prenyltransferases"/>
    <property type="match status" value="1"/>
</dbReference>
<dbReference type="InterPro" id="IPR003343">
    <property type="entry name" value="Big_2"/>
</dbReference>